<evidence type="ECO:0000256" key="9">
    <source>
        <dbReference type="ARBA" id="ARBA00049228"/>
    </source>
</evidence>
<comment type="catalytic activity">
    <reaction evidence="9">
        <text>L-ectoine + 2-oxoglutarate + O2 = 5-hydroxyectoine + succinate + CO2</text>
        <dbReference type="Rhea" id="RHEA:45740"/>
        <dbReference type="ChEBI" id="CHEBI:15379"/>
        <dbReference type="ChEBI" id="CHEBI:16526"/>
        <dbReference type="ChEBI" id="CHEBI:16810"/>
        <dbReference type="ChEBI" id="CHEBI:30031"/>
        <dbReference type="ChEBI" id="CHEBI:58515"/>
        <dbReference type="ChEBI" id="CHEBI:85413"/>
        <dbReference type="EC" id="1.14.11.55"/>
    </reaction>
</comment>
<keyword evidence="5" id="KW-0479">Metal-binding</keyword>
<dbReference type="NCBIfam" id="TIGR02408">
    <property type="entry name" value="ectoine_ThpD"/>
    <property type="match status" value="1"/>
</dbReference>
<evidence type="ECO:0000256" key="10">
    <source>
        <dbReference type="NCBIfam" id="TIGR02408"/>
    </source>
</evidence>
<comment type="subunit">
    <text evidence="4">Homodimer.</text>
</comment>
<evidence type="ECO:0000256" key="7">
    <source>
        <dbReference type="ARBA" id="ARBA00023002"/>
    </source>
</evidence>
<accession>A0ABN3QTK2</accession>
<gene>
    <name evidence="11" type="primary">thpD_2</name>
    <name evidence="11" type="ORF">GCM10009863_58340</name>
</gene>
<dbReference type="Pfam" id="PF05721">
    <property type="entry name" value="PhyH"/>
    <property type="match status" value="1"/>
</dbReference>
<sequence>MTAAAEPVEDLYPTRAVRESVPFARRHPVVWGTEADGPLDAGELAAFDRDGFLSFEALLSAEEILGCLEETERLGRDPEMRASGRVAPEPDADGIRSVFEVHAFSEVFARVVGSARLADVARQLLGSEVYVHQSRVNLKSAFDGSKFGWHADFETWHSEDGMPAPRALSFSVALTDNQPVNGPLMVIPGSHRTFVPSVGETPADYHKLSLLGKALPAGPADRTVVTELALNNGIQQLTASAGSAVLFDCNCLHASAGNVSPFRRTNLFVVYNSVDNTLGPPFAAPAPRPGFLADRRFTPVPRR</sequence>
<keyword evidence="12" id="KW-1185">Reference proteome</keyword>
<evidence type="ECO:0000256" key="3">
    <source>
        <dbReference type="ARBA" id="ARBA00007851"/>
    </source>
</evidence>
<dbReference type="PANTHER" id="PTHR20883:SF48">
    <property type="entry name" value="ECTOINE DIOXYGENASE"/>
    <property type="match status" value="1"/>
</dbReference>
<keyword evidence="6" id="KW-0223">Dioxygenase</keyword>
<comment type="caution">
    <text evidence="11">The sequence shown here is derived from an EMBL/GenBank/DDBJ whole genome shotgun (WGS) entry which is preliminary data.</text>
</comment>
<dbReference type="Proteomes" id="UP001501447">
    <property type="component" value="Unassembled WGS sequence"/>
</dbReference>
<evidence type="ECO:0000256" key="1">
    <source>
        <dbReference type="ARBA" id="ARBA00001954"/>
    </source>
</evidence>
<keyword evidence="8" id="KW-0408">Iron</keyword>
<dbReference type="InterPro" id="IPR012774">
    <property type="entry name" value="EctD"/>
</dbReference>
<dbReference type="EC" id="1.14.11.55" evidence="10"/>
<comment type="cofactor">
    <cofactor evidence="1">
        <name>Fe(2+)</name>
        <dbReference type="ChEBI" id="CHEBI:29033"/>
    </cofactor>
</comment>
<dbReference type="PANTHER" id="PTHR20883">
    <property type="entry name" value="PHYTANOYL-COA DIOXYGENASE DOMAIN CONTAINING 1"/>
    <property type="match status" value="1"/>
</dbReference>
<evidence type="ECO:0000256" key="6">
    <source>
        <dbReference type="ARBA" id="ARBA00022964"/>
    </source>
</evidence>
<evidence type="ECO:0000256" key="8">
    <source>
        <dbReference type="ARBA" id="ARBA00023004"/>
    </source>
</evidence>
<proteinExistence type="inferred from homology"/>
<evidence type="ECO:0000256" key="4">
    <source>
        <dbReference type="ARBA" id="ARBA00011738"/>
    </source>
</evidence>
<protein>
    <recommendedName>
        <fullName evidence="10">Ectoine hydroxylase</fullName>
        <ecNumber evidence="10">1.14.11.55</ecNumber>
    </recommendedName>
</protein>
<evidence type="ECO:0000256" key="2">
    <source>
        <dbReference type="ARBA" id="ARBA00004063"/>
    </source>
</evidence>
<dbReference type="InterPro" id="IPR008775">
    <property type="entry name" value="Phytyl_CoA_dOase-like"/>
</dbReference>
<comment type="similarity">
    <text evidence="3">Belongs to the PhyH family. EctD subfamily.</text>
</comment>
<evidence type="ECO:0000313" key="11">
    <source>
        <dbReference type="EMBL" id="GAA2634341.1"/>
    </source>
</evidence>
<keyword evidence="7" id="KW-0560">Oxidoreductase</keyword>
<reference evidence="11 12" key="1">
    <citation type="journal article" date="2019" name="Int. J. Syst. Evol. Microbiol.">
        <title>The Global Catalogue of Microorganisms (GCM) 10K type strain sequencing project: providing services to taxonomists for standard genome sequencing and annotation.</title>
        <authorList>
            <consortium name="The Broad Institute Genomics Platform"/>
            <consortium name="The Broad Institute Genome Sequencing Center for Infectious Disease"/>
            <person name="Wu L."/>
            <person name="Ma J."/>
        </authorList>
    </citation>
    <scope>NUCLEOTIDE SEQUENCE [LARGE SCALE GENOMIC DNA]</scope>
    <source>
        <strain evidence="11 12">JCM 16373</strain>
    </source>
</reference>
<name>A0ABN3QTK2_9ACTN</name>
<dbReference type="Gene3D" id="2.60.120.620">
    <property type="entry name" value="q2cbj1_9rhob like domain"/>
    <property type="match status" value="1"/>
</dbReference>
<dbReference type="RefSeq" id="WP_344570041.1">
    <property type="nucleotide sequence ID" value="NZ_BAAARJ010000023.1"/>
</dbReference>
<evidence type="ECO:0000256" key="5">
    <source>
        <dbReference type="ARBA" id="ARBA00022723"/>
    </source>
</evidence>
<dbReference type="EMBL" id="BAAARJ010000023">
    <property type="protein sequence ID" value="GAA2634341.1"/>
    <property type="molecule type" value="Genomic_DNA"/>
</dbReference>
<organism evidence="11 12">
    <name type="scientific">Streptomyces axinellae</name>
    <dbReference type="NCBI Taxonomy" id="552788"/>
    <lineage>
        <taxon>Bacteria</taxon>
        <taxon>Bacillati</taxon>
        <taxon>Actinomycetota</taxon>
        <taxon>Actinomycetes</taxon>
        <taxon>Kitasatosporales</taxon>
        <taxon>Streptomycetaceae</taxon>
        <taxon>Streptomyces</taxon>
    </lineage>
</organism>
<evidence type="ECO:0000313" key="12">
    <source>
        <dbReference type="Proteomes" id="UP001501447"/>
    </source>
</evidence>
<comment type="function">
    <text evidence="2">Involved in the biosynthesis of 5-hydroxyectoine, called compatible solute, which helps organisms to survive extreme osmotic stress by acting as a highly soluble organic osmolyte. Catalyzes the 2-oxoglutarate-dependent selective hydroxylation of L-ectoine to yield (4S,5S)-5-hydroxyectoine.</text>
</comment>
<dbReference type="SUPFAM" id="SSF51197">
    <property type="entry name" value="Clavaminate synthase-like"/>
    <property type="match status" value="1"/>
</dbReference>